<gene>
    <name evidence="4" type="ORF">SLNWT_6715</name>
</gene>
<dbReference type="Proteomes" id="UP000031523">
    <property type="component" value="Chromosome"/>
</dbReference>
<dbReference type="InterPro" id="IPR036291">
    <property type="entry name" value="NAD(P)-bd_dom_sf"/>
</dbReference>
<dbReference type="KEGG" id="sals:SLNWT_6715"/>
<dbReference type="Pfam" id="PF13561">
    <property type="entry name" value="adh_short_C2"/>
    <property type="match status" value="1"/>
</dbReference>
<dbReference type="PANTHER" id="PTHR43008">
    <property type="entry name" value="BENZIL REDUCTASE"/>
    <property type="match status" value="1"/>
</dbReference>
<dbReference type="InterPro" id="IPR057326">
    <property type="entry name" value="KR_dom"/>
</dbReference>
<dbReference type="FunFam" id="3.40.50.720:FF:000084">
    <property type="entry name" value="Short-chain dehydrogenase reductase"/>
    <property type="match status" value="1"/>
</dbReference>
<name>A0A0B5F8A5_STRA4</name>
<keyword evidence="2" id="KW-0560">Oxidoreductase</keyword>
<evidence type="ECO:0000313" key="5">
    <source>
        <dbReference type="Proteomes" id="UP000031523"/>
    </source>
</evidence>
<dbReference type="PANTHER" id="PTHR43008:SF4">
    <property type="entry name" value="CHAIN DEHYDROGENASE, PUTATIVE (AFU_ORTHOLOGUE AFUA_4G08710)-RELATED"/>
    <property type="match status" value="1"/>
</dbReference>
<dbReference type="GO" id="GO:0050664">
    <property type="term" value="F:oxidoreductase activity, acting on NAD(P)H, oxygen as acceptor"/>
    <property type="evidence" value="ECO:0007669"/>
    <property type="project" value="TreeGrafter"/>
</dbReference>
<evidence type="ECO:0000256" key="2">
    <source>
        <dbReference type="ARBA" id="ARBA00023002"/>
    </source>
</evidence>
<dbReference type="InterPro" id="IPR002347">
    <property type="entry name" value="SDR_fam"/>
</dbReference>
<evidence type="ECO:0000313" key="4">
    <source>
        <dbReference type="EMBL" id="AJE87091.1"/>
    </source>
</evidence>
<dbReference type="EMBL" id="CP010519">
    <property type="protein sequence ID" value="AJE87091.1"/>
    <property type="molecule type" value="Genomic_DNA"/>
</dbReference>
<keyword evidence="5" id="KW-1185">Reference proteome</keyword>
<dbReference type="SUPFAM" id="SSF51735">
    <property type="entry name" value="NAD(P)-binding Rossmann-fold domains"/>
    <property type="match status" value="1"/>
</dbReference>
<dbReference type="PRINTS" id="PR00081">
    <property type="entry name" value="GDHRDH"/>
</dbReference>
<dbReference type="Gene3D" id="3.40.50.720">
    <property type="entry name" value="NAD(P)-binding Rossmann-like Domain"/>
    <property type="match status" value="1"/>
</dbReference>
<dbReference type="CDD" id="cd05233">
    <property type="entry name" value="SDR_c"/>
    <property type="match status" value="1"/>
</dbReference>
<evidence type="ECO:0000256" key="1">
    <source>
        <dbReference type="ARBA" id="ARBA00006484"/>
    </source>
</evidence>
<evidence type="ECO:0000259" key="3">
    <source>
        <dbReference type="SMART" id="SM00822"/>
    </source>
</evidence>
<proteinExistence type="inferred from homology"/>
<protein>
    <submittedName>
        <fullName evidence="4">Short chain dehydrogenase</fullName>
    </submittedName>
</protein>
<dbReference type="SMART" id="SM00822">
    <property type="entry name" value="PKS_KR"/>
    <property type="match status" value="1"/>
</dbReference>
<reference evidence="4 5" key="1">
    <citation type="submission" date="2015-01" db="EMBL/GenBank/DDBJ databases">
        <title>Enhanced salinomycin production by adjusting the supply of polyketide extender units in Streptomyce albus DSM 41398.</title>
        <authorList>
            <person name="Lu C."/>
        </authorList>
    </citation>
    <scope>NUCLEOTIDE SEQUENCE [LARGE SCALE GENOMIC DNA]</scope>
    <source>
        <strain evidence="5">ATCC 21838 / DSM 41398 / FERM P-419 / JCM 4703 / NBRC 107858</strain>
    </source>
</reference>
<accession>A0A0B5F8A5</accession>
<feature type="domain" description="Ketoreductase" evidence="3">
    <location>
        <begin position="8"/>
        <end position="199"/>
    </location>
</feature>
<dbReference type="PRINTS" id="PR00080">
    <property type="entry name" value="SDRFAMILY"/>
</dbReference>
<comment type="similarity">
    <text evidence="1">Belongs to the short-chain dehydrogenases/reductases (SDR) family.</text>
</comment>
<organism evidence="4 5">
    <name type="scientific">Streptomyces albus (strain ATCC 21838 / DSM 41398 / FERM P-419 / JCM 4703 / NBRC 107858)</name>
    <dbReference type="NCBI Taxonomy" id="1081613"/>
    <lineage>
        <taxon>Bacteria</taxon>
        <taxon>Bacillati</taxon>
        <taxon>Actinomycetota</taxon>
        <taxon>Actinomycetes</taxon>
        <taxon>Kitasatosporales</taxon>
        <taxon>Streptomycetaceae</taxon>
        <taxon>Streptomyces</taxon>
    </lineage>
</organism>
<sequence>MSLPLEGKVAVVTGGASGVGLGIAQEFVDQGARVVITDLQQKPLDEAVATVGPNCSGIVADVTELADMEAMYQEVIARHGRLDAVVANAGIGAHAPLGAITEEQFEKTFDVNAKGVLFTVQPAIPLLPVGGTVVIIGSTASIQPPAGMGLYGGAKAAVRAFIRSWIQDIKGTGIRMNVLSPGAVDTASLRRALGMAQGADAVPAAIQKMGEGNPTGRIADPREMGKAAAFLSSDASSFITGVELFADGGMAQV</sequence>
<dbReference type="AlphaFoldDB" id="A0A0B5F8A5"/>